<feature type="transmembrane region" description="Helical" evidence="1">
    <location>
        <begin position="123"/>
        <end position="142"/>
    </location>
</feature>
<feature type="transmembrane region" description="Helical" evidence="1">
    <location>
        <begin position="154"/>
        <end position="179"/>
    </location>
</feature>
<dbReference type="Proteomes" id="UP000245380">
    <property type="component" value="Unassembled WGS sequence"/>
</dbReference>
<feature type="transmembrane region" description="Helical" evidence="1">
    <location>
        <begin position="80"/>
        <end position="103"/>
    </location>
</feature>
<keyword evidence="1" id="KW-1133">Transmembrane helix</keyword>
<proteinExistence type="predicted"/>
<sequence length="234" mass="26582">MQLDTQTVQSLLDDLAVQIEEYFGQQQTGYGEEMILKLENLRKLLETATPDLIGAYYGYLAIKQEFLQTQRRIAWLQSRFWLWFGWQSFVLILLLGVAIIFHVDAVAWRWIAFNNAFALYLESAWWGAIGATLAALHTMYYGRLHGSLAQNTDAWLIIKPLTGAVLGMLSGFVLQIMAYGTTGDLYAKGAIPLLFAFFAGFSERRFLTYLQNRLGQFLQNQSTINVEAKKKSIG</sequence>
<keyword evidence="1" id="KW-0812">Transmembrane</keyword>
<comment type="caution">
    <text evidence="2">The sequence shown here is derived from an EMBL/GenBank/DDBJ whole genome shotgun (WGS) entry which is preliminary data.</text>
</comment>
<protein>
    <submittedName>
        <fullName evidence="2">Uncharacterized protein</fullName>
    </submittedName>
</protein>
<evidence type="ECO:0000313" key="3">
    <source>
        <dbReference type="Proteomes" id="UP000245380"/>
    </source>
</evidence>
<keyword evidence="1" id="KW-0472">Membrane</keyword>
<evidence type="ECO:0000256" key="1">
    <source>
        <dbReference type="SAM" id="Phobius"/>
    </source>
</evidence>
<dbReference type="EMBL" id="MPDK01000009">
    <property type="protein sequence ID" value="PWI57767.1"/>
    <property type="molecule type" value="Genomic_DNA"/>
</dbReference>
<dbReference type="RefSeq" id="WP_109430514.1">
    <property type="nucleotide sequence ID" value="NZ_MPDK01000009.1"/>
</dbReference>
<organism evidence="2 3">
    <name type="scientific">Sulfoacidibacillus thermotolerans</name>
    <name type="common">Acidibacillus sulfuroxidans</name>
    <dbReference type="NCBI Taxonomy" id="1765684"/>
    <lineage>
        <taxon>Bacteria</taxon>
        <taxon>Bacillati</taxon>
        <taxon>Bacillota</taxon>
        <taxon>Bacilli</taxon>
        <taxon>Bacillales</taxon>
        <taxon>Alicyclobacillaceae</taxon>
        <taxon>Sulfoacidibacillus</taxon>
    </lineage>
</organism>
<name>A0A2U3D917_SULT2</name>
<gene>
    <name evidence="2" type="ORF">BM613_07240</name>
</gene>
<reference evidence="2 3" key="1">
    <citation type="submission" date="2016-11" db="EMBL/GenBank/DDBJ databases">
        <title>Comparative genomics of Acidibacillus ferroxidans species.</title>
        <authorList>
            <person name="Oliveira G."/>
            <person name="Nunes G."/>
            <person name="Oliveira R."/>
            <person name="Araujo F."/>
            <person name="Salim A."/>
            <person name="Scholte L."/>
            <person name="Morais D."/>
            <person name="Nancucheo I."/>
            <person name="Johnson D.B."/>
            <person name="Grail B."/>
            <person name="Bittencourt J."/>
            <person name="Valadares R."/>
        </authorList>
    </citation>
    <scope>NUCLEOTIDE SEQUENCE [LARGE SCALE GENOMIC DNA]</scope>
    <source>
        <strain evidence="2 3">Y002</strain>
    </source>
</reference>
<evidence type="ECO:0000313" key="2">
    <source>
        <dbReference type="EMBL" id="PWI57767.1"/>
    </source>
</evidence>
<dbReference type="OrthoDB" id="2989036at2"/>
<feature type="transmembrane region" description="Helical" evidence="1">
    <location>
        <begin position="185"/>
        <end position="202"/>
    </location>
</feature>
<accession>A0A2U3D917</accession>
<keyword evidence="3" id="KW-1185">Reference proteome</keyword>
<dbReference type="AlphaFoldDB" id="A0A2U3D917"/>